<accession>A0AAU6PHX8</accession>
<dbReference type="EMBL" id="CP138327">
    <property type="protein sequence ID" value="WXU00618.1"/>
    <property type="molecule type" value="Genomic_DNA"/>
</dbReference>
<evidence type="ECO:0008006" key="3">
    <source>
        <dbReference type="Google" id="ProtNLM"/>
    </source>
</evidence>
<gene>
    <name evidence="2" type="ORF">Ctma_1344</name>
</gene>
<feature type="transmembrane region" description="Helical" evidence="1">
    <location>
        <begin position="50"/>
        <end position="67"/>
    </location>
</feature>
<dbReference type="Gene3D" id="3.10.450.530">
    <property type="entry name" value="Ribonuclease toxin, BrnT, of type II toxin-antitoxin system"/>
    <property type="match status" value="1"/>
</dbReference>
<name>A0AAU6PHX8_9GAMM</name>
<dbReference type="InterPro" id="IPR038573">
    <property type="entry name" value="BrnT_sf"/>
</dbReference>
<reference evidence="2" key="1">
    <citation type="submission" date="2023-10" db="EMBL/GenBank/DDBJ databases">
        <title>The first scallop-associated chemosynthetic bacterial symbiont.</title>
        <authorList>
            <person name="Lin Y.-T."/>
            <person name="Sun J."/>
            <person name="Ip J.C.-H."/>
            <person name="He X."/>
            <person name="Gao Z.-M."/>
            <person name="Perez M."/>
            <person name="Xu T."/>
            <person name="Qian P.-Y."/>
            <person name="Qiu J.-W."/>
        </authorList>
    </citation>
    <scope>NUCLEOTIDE SEQUENCE</scope>
    <source>
        <strain evidence="2">Gill1</strain>
    </source>
</reference>
<protein>
    <recommendedName>
        <fullName evidence="3">Toxin</fullName>
    </recommendedName>
</protein>
<keyword evidence="1" id="KW-1133">Transmembrane helix</keyword>
<evidence type="ECO:0000313" key="2">
    <source>
        <dbReference type="EMBL" id="WXU00618.1"/>
    </source>
</evidence>
<evidence type="ECO:0000256" key="1">
    <source>
        <dbReference type="SAM" id="Phobius"/>
    </source>
</evidence>
<dbReference type="AlphaFoldDB" id="A0AAU6PHX8"/>
<proteinExistence type="predicted"/>
<keyword evidence="1" id="KW-0812">Transmembrane</keyword>
<organism evidence="2">
    <name type="scientific">Catillopecten margaritatus gill symbiont</name>
    <dbReference type="NCBI Taxonomy" id="3083288"/>
    <lineage>
        <taxon>Bacteria</taxon>
        <taxon>Pseudomonadati</taxon>
        <taxon>Pseudomonadota</taxon>
        <taxon>Gammaproteobacteria</taxon>
        <taxon>sulfur-oxidizing symbionts</taxon>
    </lineage>
</organism>
<sequence>MNVNFNWDKSKNKISVKGRGICFEDVVNAIYEGKILDNIKHPNSIKYPNQFMYVIRMIGYVYVVSYIKKDNEIFLKTIIPSRKMHKLYEDKL</sequence>
<keyword evidence="1" id="KW-0472">Membrane</keyword>